<name>A0AA35Q1N2_9HYPO</name>
<evidence type="ECO:0000313" key="2">
    <source>
        <dbReference type="EMBL" id="CAI6088472.1"/>
    </source>
</evidence>
<comment type="caution">
    <text evidence="2">The sequence shown here is derived from an EMBL/GenBank/DDBJ whole genome shotgun (WGS) entry which is preliminary data.</text>
</comment>
<sequence>MGYESYVKSSKQTTVTDVLPPEIYSGAPTYSSKEPCALKEPEADVVYLGTFPRQPDHERDKNSTPDSNTADGGIHNPKNRRSGPDRRTKSSQVTGKSPGCKTVPASIRNQNIRIGHTETPTDR</sequence>
<feature type="compositionally biased region" description="Basic and acidic residues" evidence="1">
    <location>
        <begin position="54"/>
        <end position="63"/>
    </location>
</feature>
<evidence type="ECO:0000256" key="1">
    <source>
        <dbReference type="SAM" id="MobiDB-lite"/>
    </source>
</evidence>
<dbReference type="AlphaFoldDB" id="A0AA35Q1N2"/>
<keyword evidence="3" id="KW-1185">Reference proteome</keyword>
<feature type="region of interest" description="Disordered" evidence="1">
    <location>
        <begin position="1"/>
        <end position="123"/>
    </location>
</feature>
<dbReference type="Proteomes" id="UP001160390">
    <property type="component" value="Unassembled WGS sequence"/>
</dbReference>
<protein>
    <submittedName>
        <fullName evidence="2">Uncharacterized protein</fullName>
    </submittedName>
</protein>
<gene>
    <name evidence="2" type="ORF">CCHLO57077_00016898</name>
</gene>
<evidence type="ECO:0000313" key="3">
    <source>
        <dbReference type="Proteomes" id="UP001160390"/>
    </source>
</evidence>
<accession>A0AA35Q1N2</accession>
<dbReference type="EMBL" id="CABFNP030000832">
    <property type="protein sequence ID" value="CAI6088472.1"/>
    <property type="molecule type" value="Genomic_DNA"/>
</dbReference>
<reference evidence="2" key="1">
    <citation type="submission" date="2023-01" db="EMBL/GenBank/DDBJ databases">
        <authorList>
            <person name="Piombo E."/>
        </authorList>
    </citation>
    <scope>NUCLEOTIDE SEQUENCE</scope>
</reference>
<organism evidence="2 3">
    <name type="scientific">Clonostachys chloroleuca</name>
    <dbReference type="NCBI Taxonomy" id="1926264"/>
    <lineage>
        <taxon>Eukaryota</taxon>
        <taxon>Fungi</taxon>
        <taxon>Dikarya</taxon>
        <taxon>Ascomycota</taxon>
        <taxon>Pezizomycotina</taxon>
        <taxon>Sordariomycetes</taxon>
        <taxon>Hypocreomycetidae</taxon>
        <taxon>Hypocreales</taxon>
        <taxon>Bionectriaceae</taxon>
        <taxon>Clonostachys</taxon>
    </lineage>
</organism>
<feature type="compositionally biased region" description="Polar residues" evidence="1">
    <location>
        <begin position="7"/>
        <end position="16"/>
    </location>
</feature>
<proteinExistence type="predicted"/>